<name>A0A8H7W0S0_9HELO</name>
<reference evidence="3" key="1">
    <citation type="submission" date="2021-02" db="EMBL/GenBank/DDBJ databases">
        <title>Genome sequence Cadophora malorum strain M34.</title>
        <authorList>
            <person name="Stefanovic E."/>
            <person name="Vu D."/>
            <person name="Scully C."/>
            <person name="Dijksterhuis J."/>
            <person name="Roader J."/>
            <person name="Houbraken J."/>
        </authorList>
    </citation>
    <scope>NUCLEOTIDE SEQUENCE</scope>
    <source>
        <strain evidence="3">M34</strain>
    </source>
</reference>
<dbReference type="Pfam" id="PF13621">
    <property type="entry name" value="Cupin_8"/>
    <property type="match status" value="1"/>
</dbReference>
<dbReference type="PANTHER" id="PTHR12461:SF101">
    <property type="entry name" value="TRNA WYBUTOSINE-SYNTHESIZING PROTEIN 4"/>
    <property type="match status" value="1"/>
</dbReference>
<dbReference type="PROSITE" id="PS51184">
    <property type="entry name" value="JMJC"/>
    <property type="match status" value="1"/>
</dbReference>
<proteinExistence type="predicted"/>
<keyword evidence="4" id="KW-1185">Reference proteome</keyword>
<dbReference type="InterPro" id="IPR041667">
    <property type="entry name" value="Cupin_8"/>
</dbReference>
<feature type="region of interest" description="Disordered" evidence="1">
    <location>
        <begin position="192"/>
        <end position="216"/>
    </location>
</feature>
<dbReference type="Gene3D" id="2.60.120.650">
    <property type="entry name" value="Cupin"/>
    <property type="match status" value="1"/>
</dbReference>
<feature type="domain" description="JmjC" evidence="2">
    <location>
        <begin position="359"/>
        <end position="512"/>
    </location>
</feature>
<dbReference type="Proteomes" id="UP000664132">
    <property type="component" value="Unassembled WGS sequence"/>
</dbReference>
<evidence type="ECO:0000259" key="2">
    <source>
        <dbReference type="PROSITE" id="PS51184"/>
    </source>
</evidence>
<protein>
    <recommendedName>
        <fullName evidence="2">JmjC domain-containing protein</fullName>
    </recommendedName>
</protein>
<comment type="caution">
    <text evidence="3">The sequence shown here is derived from an EMBL/GenBank/DDBJ whole genome shotgun (WGS) entry which is preliminary data.</text>
</comment>
<organism evidence="3 4">
    <name type="scientific">Cadophora malorum</name>
    <dbReference type="NCBI Taxonomy" id="108018"/>
    <lineage>
        <taxon>Eukaryota</taxon>
        <taxon>Fungi</taxon>
        <taxon>Dikarya</taxon>
        <taxon>Ascomycota</taxon>
        <taxon>Pezizomycotina</taxon>
        <taxon>Leotiomycetes</taxon>
        <taxon>Helotiales</taxon>
        <taxon>Ploettnerulaceae</taxon>
        <taxon>Cadophora</taxon>
    </lineage>
</organism>
<feature type="compositionally biased region" description="Basic and acidic residues" evidence="1">
    <location>
        <begin position="194"/>
        <end position="216"/>
    </location>
</feature>
<evidence type="ECO:0000256" key="1">
    <source>
        <dbReference type="SAM" id="MobiDB-lite"/>
    </source>
</evidence>
<dbReference type="EMBL" id="JAFJYH010000303">
    <property type="protein sequence ID" value="KAG4413651.1"/>
    <property type="molecule type" value="Genomic_DNA"/>
</dbReference>
<accession>A0A8H7W0S0</accession>
<evidence type="ECO:0000313" key="4">
    <source>
        <dbReference type="Proteomes" id="UP000664132"/>
    </source>
</evidence>
<dbReference type="AlphaFoldDB" id="A0A8H7W0S0"/>
<dbReference type="OrthoDB" id="47172at2759"/>
<dbReference type="SUPFAM" id="SSF51197">
    <property type="entry name" value="Clavaminate synthase-like"/>
    <property type="match status" value="1"/>
</dbReference>
<gene>
    <name evidence="3" type="ORF">IFR04_013229</name>
</gene>
<dbReference type="PANTHER" id="PTHR12461">
    <property type="entry name" value="HYPOXIA-INDUCIBLE FACTOR 1 ALPHA INHIBITOR-RELATED"/>
    <property type="match status" value="1"/>
</dbReference>
<dbReference type="SMART" id="SM00558">
    <property type="entry name" value="JmjC"/>
    <property type="match status" value="1"/>
</dbReference>
<sequence length="512" mass="57822">MVQGLNASRGAEHTSREQDLIGICTQSFCDCSRLTRLLSTQPEQQGGDASRDHALRHCDEPILSLLIHLSKSIKDQVGDHDLIVQRLDDMINLATEKLYAFPFKNVPPYWPHVFREASLLKFSALAVREVWGGPDSLKRGEARIQRIESGQMNEMVNVLDMALIMAGPPDSEHAQMCITKVFELLQEIHLSSTKQDEDGPPPKRLKLGPDRKKSWDKSPVYSSAFVPPVVHPIPRKHLPTLGDFQKHMSKPQNPDLGPEPIIITGALDQWPARNQNSWNSPSYLLSKTIGGRRLVPVELGRSYVDEGWGQKIIPFKDFVQQYILLDTNSPARSTGYLAQHNLFTQIPSLRQDIAIPDYCYTSPPPPHHSSPLAEKHSRMPELEEPLLNAWFGPAGTISPLHTDPYHNILSQVVGRKYIRLYAPRESEKLYARGVEDGGVDMENTSEVDIGLLCGWDGTEEEQDAAHQKFPLFKHAQFVDCILEEGECLYIPVGWWHYVRSLSVSFSVSFWFN</sequence>
<evidence type="ECO:0000313" key="3">
    <source>
        <dbReference type="EMBL" id="KAG4413651.1"/>
    </source>
</evidence>
<dbReference type="InterPro" id="IPR003347">
    <property type="entry name" value="JmjC_dom"/>
</dbReference>
<dbReference type="FunFam" id="2.60.120.650:FF:000046">
    <property type="entry name" value="JmjC domain-containing protein D"/>
    <property type="match status" value="1"/>
</dbReference>